<dbReference type="SUPFAM" id="SSF51735">
    <property type="entry name" value="NAD(P)-binding Rossmann-fold domains"/>
    <property type="match status" value="1"/>
</dbReference>
<dbReference type="Pfam" id="PF22725">
    <property type="entry name" value="GFO_IDH_MocA_C3"/>
    <property type="match status" value="1"/>
</dbReference>
<comment type="caution">
    <text evidence="3">The sequence shown here is derived from an EMBL/GenBank/DDBJ whole genome shotgun (WGS) entry which is preliminary data.</text>
</comment>
<evidence type="ECO:0000259" key="1">
    <source>
        <dbReference type="Pfam" id="PF01408"/>
    </source>
</evidence>
<evidence type="ECO:0000259" key="2">
    <source>
        <dbReference type="Pfam" id="PF22725"/>
    </source>
</evidence>
<dbReference type="AlphaFoldDB" id="A0A562NGB5"/>
<keyword evidence="4" id="KW-1185">Reference proteome</keyword>
<dbReference type="SUPFAM" id="SSF55347">
    <property type="entry name" value="Glyceraldehyde-3-phosphate dehydrogenase-like, C-terminal domain"/>
    <property type="match status" value="1"/>
</dbReference>
<dbReference type="RefSeq" id="WP_145399272.1">
    <property type="nucleotide sequence ID" value="NZ_VLKU01000011.1"/>
</dbReference>
<dbReference type="InterPro" id="IPR051450">
    <property type="entry name" value="Gfo/Idh/MocA_Oxidoreductases"/>
</dbReference>
<dbReference type="GO" id="GO:0000166">
    <property type="term" value="F:nucleotide binding"/>
    <property type="evidence" value="ECO:0007669"/>
    <property type="project" value="InterPro"/>
</dbReference>
<evidence type="ECO:0000313" key="3">
    <source>
        <dbReference type="EMBL" id="TWI30961.1"/>
    </source>
</evidence>
<dbReference type="PANTHER" id="PTHR43377">
    <property type="entry name" value="BILIVERDIN REDUCTASE A"/>
    <property type="match status" value="1"/>
</dbReference>
<proteinExistence type="predicted"/>
<feature type="domain" description="Gfo/Idh/MocA-like oxidoreductase N-terminal" evidence="1">
    <location>
        <begin position="5"/>
        <end position="117"/>
    </location>
</feature>
<dbReference type="Gene3D" id="3.30.360.10">
    <property type="entry name" value="Dihydrodipicolinate Reductase, domain 2"/>
    <property type="match status" value="1"/>
</dbReference>
<dbReference type="EMBL" id="VLKU01000011">
    <property type="protein sequence ID" value="TWI30961.1"/>
    <property type="molecule type" value="Genomic_DNA"/>
</dbReference>
<accession>A0A562NGB5</accession>
<dbReference type="PANTHER" id="PTHR43377:SF1">
    <property type="entry name" value="BILIVERDIN REDUCTASE A"/>
    <property type="match status" value="1"/>
</dbReference>
<reference evidence="3 4" key="1">
    <citation type="journal article" date="2015" name="Stand. Genomic Sci.">
        <title>Genomic Encyclopedia of Bacterial and Archaeal Type Strains, Phase III: the genomes of soil and plant-associated and newly described type strains.</title>
        <authorList>
            <person name="Whitman W.B."/>
            <person name="Woyke T."/>
            <person name="Klenk H.P."/>
            <person name="Zhou Y."/>
            <person name="Lilburn T.G."/>
            <person name="Beck B.J."/>
            <person name="De Vos P."/>
            <person name="Vandamme P."/>
            <person name="Eisen J.A."/>
            <person name="Garrity G."/>
            <person name="Hugenholtz P."/>
            <person name="Kyrpides N.C."/>
        </authorList>
    </citation>
    <scope>NUCLEOTIDE SEQUENCE [LARGE SCALE GENOMIC DNA]</scope>
    <source>
        <strain evidence="3 4">CGMCC 1.5364</strain>
    </source>
</reference>
<organism evidence="3 4">
    <name type="scientific">Paracoccus sulfuroxidans</name>
    <dbReference type="NCBI Taxonomy" id="384678"/>
    <lineage>
        <taxon>Bacteria</taxon>
        <taxon>Pseudomonadati</taxon>
        <taxon>Pseudomonadota</taxon>
        <taxon>Alphaproteobacteria</taxon>
        <taxon>Rhodobacterales</taxon>
        <taxon>Paracoccaceae</taxon>
        <taxon>Paracoccus</taxon>
    </lineage>
</organism>
<dbReference type="Gene3D" id="3.40.50.720">
    <property type="entry name" value="NAD(P)-binding Rossmann-like Domain"/>
    <property type="match status" value="1"/>
</dbReference>
<dbReference type="InterPro" id="IPR036291">
    <property type="entry name" value="NAD(P)-bd_dom_sf"/>
</dbReference>
<dbReference type="Pfam" id="PF01408">
    <property type="entry name" value="GFO_IDH_MocA"/>
    <property type="match status" value="1"/>
</dbReference>
<gene>
    <name evidence="3" type="ORF">IQ24_03185</name>
</gene>
<dbReference type="InterPro" id="IPR000683">
    <property type="entry name" value="Gfo/Idh/MocA-like_OxRdtase_N"/>
</dbReference>
<dbReference type="InterPro" id="IPR055170">
    <property type="entry name" value="GFO_IDH_MocA-like_dom"/>
</dbReference>
<evidence type="ECO:0000313" key="4">
    <source>
        <dbReference type="Proteomes" id="UP000316225"/>
    </source>
</evidence>
<dbReference type="OrthoDB" id="9792935at2"/>
<name>A0A562NGB5_9RHOB</name>
<protein>
    <submittedName>
        <fullName evidence="3">Putative dehydrogenase</fullName>
    </submittedName>
</protein>
<feature type="domain" description="GFO/IDH/MocA-like oxidoreductase" evidence="2">
    <location>
        <begin position="134"/>
        <end position="267"/>
    </location>
</feature>
<sequence length="365" mass="39276">MSRTVLFYGCGWAATNIWMPNLRRAGSFDFLCIDQHLFAQAAARGAVPPCLVLDSVEDLAAQTIDLAIVASPNSSHAEHAQALLTRGITTIVEKPVCLSRQDCAAMSDTARSSGAQLLRSCASCYDPHFRAFVDLVAGFDVSEILTVRAEWTRTAGVPSSKWLTSARHAVAGSSLDLGWHLLECVAMLLGYQEMDLKDASFRFPDASGTAFARWYGTEASGPEPVVDVDLAASLCLETAGGTSVDIKTSWDEEVSNDAVRFTVAGDRFALELETIFGLSRNGPRQMGITGHRHGERVDIRLAAKTPGRAHEIMIRQYAAAGFDPELLDQDLGQLAVLATAAEQIISQHDACREQALGSGDHHVSG</sequence>
<dbReference type="Proteomes" id="UP000316225">
    <property type="component" value="Unassembled WGS sequence"/>
</dbReference>